<feature type="region of interest" description="Disordered" evidence="14">
    <location>
        <begin position="19"/>
        <end position="67"/>
    </location>
</feature>
<feature type="compositionally biased region" description="Low complexity" evidence="14">
    <location>
        <begin position="629"/>
        <end position="639"/>
    </location>
</feature>
<dbReference type="Pfam" id="PF00858">
    <property type="entry name" value="ASC"/>
    <property type="match status" value="1"/>
</dbReference>
<evidence type="ECO:0000256" key="14">
    <source>
        <dbReference type="SAM" id="MobiDB-lite"/>
    </source>
</evidence>
<dbReference type="GO" id="GO:0005886">
    <property type="term" value="C:plasma membrane"/>
    <property type="evidence" value="ECO:0007669"/>
    <property type="project" value="TreeGrafter"/>
</dbReference>
<dbReference type="PANTHER" id="PTHR11690">
    <property type="entry name" value="AMILORIDE-SENSITIVE SODIUM CHANNEL-RELATED"/>
    <property type="match status" value="1"/>
</dbReference>
<feature type="compositionally biased region" description="Polar residues" evidence="14">
    <location>
        <begin position="647"/>
        <end position="665"/>
    </location>
</feature>
<evidence type="ECO:0000256" key="13">
    <source>
        <dbReference type="RuleBase" id="RU000679"/>
    </source>
</evidence>
<protein>
    <submittedName>
        <fullName evidence="16">Uncharacterized protein</fullName>
    </submittedName>
</protein>
<dbReference type="Gene3D" id="2.60.470.10">
    <property type="entry name" value="Acid-sensing ion channels like domains"/>
    <property type="match status" value="1"/>
</dbReference>
<evidence type="ECO:0000256" key="9">
    <source>
        <dbReference type="ARBA" id="ARBA00023136"/>
    </source>
</evidence>
<evidence type="ECO:0000313" key="16">
    <source>
        <dbReference type="WBParaSite" id="MBELARI_LOCUS16483"/>
    </source>
</evidence>
<evidence type="ECO:0000256" key="7">
    <source>
        <dbReference type="ARBA" id="ARBA00023053"/>
    </source>
</evidence>
<keyword evidence="12 13" id="KW-0407">Ion channel</keyword>
<dbReference type="PRINTS" id="PR01078">
    <property type="entry name" value="AMINACHANNEL"/>
</dbReference>
<evidence type="ECO:0000256" key="8">
    <source>
        <dbReference type="ARBA" id="ARBA00023065"/>
    </source>
</evidence>
<keyword evidence="9" id="KW-0472">Membrane</keyword>
<dbReference type="Gene3D" id="1.10.287.770">
    <property type="entry name" value="YojJ-like"/>
    <property type="match status" value="1"/>
</dbReference>
<evidence type="ECO:0000256" key="2">
    <source>
        <dbReference type="ARBA" id="ARBA00007193"/>
    </source>
</evidence>
<feature type="compositionally biased region" description="Polar residues" evidence="14">
    <location>
        <begin position="48"/>
        <end position="67"/>
    </location>
</feature>
<dbReference type="AlphaFoldDB" id="A0AAF3EQW3"/>
<keyword evidence="11 13" id="KW-0739">Sodium transport</keyword>
<keyword evidence="10" id="KW-0325">Glycoprotein</keyword>
<keyword evidence="8 13" id="KW-0406">Ion transport</keyword>
<evidence type="ECO:0000256" key="4">
    <source>
        <dbReference type="ARBA" id="ARBA00022461"/>
    </source>
</evidence>
<evidence type="ECO:0000256" key="5">
    <source>
        <dbReference type="ARBA" id="ARBA00022692"/>
    </source>
</evidence>
<evidence type="ECO:0000256" key="12">
    <source>
        <dbReference type="ARBA" id="ARBA00023303"/>
    </source>
</evidence>
<organism evidence="15 16">
    <name type="scientific">Mesorhabditis belari</name>
    <dbReference type="NCBI Taxonomy" id="2138241"/>
    <lineage>
        <taxon>Eukaryota</taxon>
        <taxon>Metazoa</taxon>
        <taxon>Ecdysozoa</taxon>
        <taxon>Nematoda</taxon>
        <taxon>Chromadorea</taxon>
        <taxon>Rhabditida</taxon>
        <taxon>Rhabditina</taxon>
        <taxon>Rhabditomorpha</taxon>
        <taxon>Rhabditoidea</taxon>
        <taxon>Rhabditidae</taxon>
        <taxon>Mesorhabditinae</taxon>
        <taxon>Mesorhabditis</taxon>
    </lineage>
</organism>
<comment type="similarity">
    <text evidence="2 13">Belongs to the amiloride-sensitive sodium channel (TC 1.A.6) family.</text>
</comment>
<comment type="subcellular location">
    <subcellularLocation>
        <location evidence="1">Membrane</location>
        <topology evidence="1">Multi-pass membrane protein</topology>
    </subcellularLocation>
</comment>
<keyword evidence="3 13" id="KW-0813">Transport</keyword>
<accession>A0AAF3EQW3</accession>
<evidence type="ECO:0000256" key="6">
    <source>
        <dbReference type="ARBA" id="ARBA00022989"/>
    </source>
</evidence>
<dbReference type="GO" id="GO:0015280">
    <property type="term" value="F:ligand-gated sodium channel activity"/>
    <property type="evidence" value="ECO:0007669"/>
    <property type="project" value="TreeGrafter"/>
</dbReference>
<keyword evidence="7" id="KW-0915">Sodium</keyword>
<evidence type="ECO:0000256" key="10">
    <source>
        <dbReference type="ARBA" id="ARBA00023180"/>
    </source>
</evidence>
<dbReference type="WBParaSite" id="MBELARI_LOCUS16483">
    <property type="protein sequence ID" value="MBELARI_LOCUS16483"/>
    <property type="gene ID" value="MBELARI_LOCUS16483"/>
</dbReference>
<dbReference type="PANTHER" id="PTHR11690:SF222">
    <property type="entry name" value="AMILORIDE-SENSITIVE SODIUM CHANNEL SUBUNIT GAMMA"/>
    <property type="match status" value="1"/>
</dbReference>
<evidence type="ECO:0000313" key="15">
    <source>
        <dbReference type="Proteomes" id="UP000887575"/>
    </source>
</evidence>
<keyword evidence="5 13" id="KW-0812">Transmembrane</keyword>
<evidence type="ECO:0000256" key="11">
    <source>
        <dbReference type="ARBA" id="ARBA00023201"/>
    </source>
</evidence>
<evidence type="ECO:0000256" key="1">
    <source>
        <dbReference type="ARBA" id="ARBA00004141"/>
    </source>
</evidence>
<sequence length="665" mass="75761">MPKDHGVVFTITPAVEDVEDEESIASYQSSQPPEEPMSRLTKRRLSYPQVQSSLNTSHPDLANSSRNESSISLHTKEFLRNQIKHLPIGHFRRIVQERKLGSYNRETQFFTDVTTMHGPLRVYLGNKFSTWFWGTIMCLSCALLVSQIVNITTLYTSKPVVSQVSFLIEDSGIQFPVVTFCNFNPIKKSWLNGTIKNDQFPEKLLDYLLQANVEMQALFSNADPKALEEGEKLLKDYRKINKNISVNNFFWSGGFECEEIMKLCSFGGRKFNCCEHADPVLTPLGRCYSLDLVKFGDPWMKKQVAAGEYNGLQVILDTHLEEISYSGSGEESDPVFTNSFENGFRYFVHAPETLSYVASEGISVSPDTRAYTSISTTNYVLLDTKNWGNCIKEWPRKYKTNAAYSAGNCALQCKALFYYERCECVPFMYNLDFKRPTCTPYEMYNCMNETKINNGTDFEIPNCQECAVECESWQYNSFNSYGVGFSDGAINWLVDRNRNKNLTKEHVKENFLAVSVFFKDLTYIQYNQVKGISISETLSDIGGNMGLCFGMSVITCTEILMYLSKLFWITVSKRRRNYLYEKKQKEEEKQQTMDAIASEMNLKKMLAAGLLFQKFDNEMESCDRKDAKSCSTASSGSTSPNPPTHSVNLTIDISDESNPNPLMKQ</sequence>
<evidence type="ECO:0000256" key="3">
    <source>
        <dbReference type="ARBA" id="ARBA00022448"/>
    </source>
</evidence>
<keyword evidence="6" id="KW-1133">Transmembrane helix</keyword>
<reference evidence="16" key="1">
    <citation type="submission" date="2024-02" db="UniProtKB">
        <authorList>
            <consortium name="WormBaseParasite"/>
        </authorList>
    </citation>
    <scope>IDENTIFICATION</scope>
</reference>
<keyword evidence="15" id="KW-1185">Reference proteome</keyword>
<dbReference type="Proteomes" id="UP000887575">
    <property type="component" value="Unassembled WGS sequence"/>
</dbReference>
<dbReference type="InterPro" id="IPR001873">
    <property type="entry name" value="ENaC"/>
</dbReference>
<proteinExistence type="inferred from homology"/>
<keyword evidence="4 13" id="KW-0894">Sodium channel</keyword>
<feature type="region of interest" description="Disordered" evidence="14">
    <location>
        <begin position="626"/>
        <end position="665"/>
    </location>
</feature>
<name>A0AAF3EQW3_9BILA</name>